<protein>
    <submittedName>
        <fullName evidence="2">Uncharacterized protein</fullName>
    </submittedName>
</protein>
<gene>
    <name evidence="2" type="ORF">J5X75_14525</name>
</gene>
<evidence type="ECO:0000313" key="3">
    <source>
        <dbReference type="Proteomes" id="UP000679690"/>
    </source>
</evidence>
<dbReference type="Proteomes" id="UP000679690">
    <property type="component" value="Unassembled WGS sequence"/>
</dbReference>
<feature type="region of interest" description="Disordered" evidence="1">
    <location>
        <begin position="43"/>
        <end position="100"/>
    </location>
</feature>
<dbReference type="EMBL" id="JAGFNS010000008">
    <property type="protein sequence ID" value="MBO3738740.1"/>
    <property type="molecule type" value="Genomic_DNA"/>
</dbReference>
<comment type="caution">
    <text evidence="2">The sequence shown here is derived from an EMBL/GenBank/DDBJ whole genome shotgun (WGS) entry which is preliminary data.</text>
</comment>
<reference evidence="2 3" key="1">
    <citation type="submission" date="2021-03" db="EMBL/GenBank/DDBJ databases">
        <title>Actinoplanes flavus sp. nov., a novel actinomycete isolated from Coconut Palm rhizosphere soil.</title>
        <authorList>
            <person name="Luo X."/>
        </authorList>
    </citation>
    <scope>NUCLEOTIDE SEQUENCE [LARGE SCALE GENOMIC DNA]</scope>
    <source>
        <strain evidence="2 3">NEAU-H7</strain>
    </source>
</reference>
<evidence type="ECO:0000313" key="2">
    <source>
        <dbReference type="EMBL" id="MBO3738740.1"/>
    </source>
</evidence>
<accession>A0ABS3UJ02</accession>
<sequence length="100" mass="10635">MNDPLEPEQGVLGEPPAPPKAVWSAALARALDPDAEPIAAAGLVPDQAECGTPVDPVDDDTDWWLDPPGQLTDDMIDDHDDAQPPSPDTPWLPGSEPETY</sequence>
<evidence type="ECO:0000256" key="1">
    <source>
        <dbReference type="SAM" id="MobiDB-lite"/>
    </source>
</evidence>
<name>A0ABS3UJ02_9ACTN</name>
<proteinExistence type="predicted"/>
<dbReference type="RefSeq" id="WP_208467892.1">
    <property type="nucleotide sequence ID" value="NZ_JAGFNS010000008.1"/>
</dbReference>
<keyword evidence="3" id="KW-1185">Reference proteome</keyword>
<organism evidence="2 3">
    <name type="scientific">Actinoplanes flavus</name>
    <dbReference type="NCBI Taxonomy" id="2820290"/>
    <lineage>
        <taxon>Bacteria</taxon>
        <taxon>Bacillati</taxon>
        <taxon>Actinomycetota</taxon>
        <taxon>Actinomycetes</taxon>
        <taxon>Micromonosporales</taxon>
        <taxon>Micromonosporaceae</taxon>
        <taxon>Actinoplanes</taxon>
    </lineage>
</organism>